<dbReference type="GO" id="GO:0001667">
    <property type="term" value="P:ameboidal-type cell migration"/>
    <property type="evidence" value="ECO:0007669"/>
    <property type="project" value="UniProtKB-ARBA"/>
</dbReference>
<evidence type="ECO:0000256" key="5">
    <source>
        <dbReference type="ARBA" id="ARBA00022741"/>
    </source>
</evidence>
<dbReference type="Proteomes" id="UP001516400">
    <property type="component" value="Unassembled WGS sequence"/>
</dbReference>
<dbReference type="SMART" id="SM00175">
    <property type="entry name" value="RAB"/>
    <property type="match status" value="1"/>
</dbReference>
<dbReference type="Pfam" id="PF00071">
    <property type="entry name" value="Ras"/>
    <property type="match status" value="1"/>
</dbReference>
<keyword evidence="6" id="KW-0342">GTP-binding</keyword>
<reference evidence="10 11" key="1">
    <citation type="journal article" date="2021" name="BMC Biol.">
        <title>Horizontally acquired antibacterial genes associated with adaptive radiation of ladybird beetles.</title>
        <authorList>
            <person name="Li H.S."/>
            <person name="Tang X.F."/>
            <person name="Huang Y.H."/>
            <person name="Xu Z.Y."/>
            <person name="Chen M.L."/>
            <person name="Du X.Y."/>
            <person name="Qiu B.Y."/>
            <person name="Chen P.T."/>
            <person name="Zhang W."/>
            <person name="Slipinski A."/>
            <person name="Escalona H.E."/>
            <person name="Waterhouse R.M."/>
            <person name="Zwick A."/>
            <person name="Pang H."/>
        </authorList>
    </citation>
    <scope>NUCLEOTIDE SEQUENCE [LARGE SCALE GENOMIC DNA]</scope>
    <source>
        <strain evidence="10">SYSU2018</strain>
    </source>
</reference>
<dbReference type="CDD" id="cd00157">
    <property type="entry name" value="Rho"/>
    <property type="match status" value="1"/>
</dbReference>
<gene>
    <name evidence="10" type="ORF">HHI36_012453</name>
</gene>
<dbReference type="InterPro" id="IPR027417">
    <property type="entry name" value="P-loop_NTPase"/>
</dbReference>
<dbReference type="PROSITE" id="PS51421">
    <property type="entry name" value="RAS"/>
    <property type="match status" value="1"/>
</dbReference>
<keyword evidence="3" id="KW-1003">Cell membrane</keyword>
<dbReference type="GO" id="GO:0003006">
    <property type="term" value="P:developmental process involved in reproduction"/>
    <property type="evidence" value="ECO:0007669"/>
    <property type="project" value="UniProtKB-ARBA"/>
</dbReference>
<dbReference type="EMBL" id="JABFTP020000103">
    <property type="protein sequence ID" value="KAL3277095.1"/>
    <property type="molecule type" value="Genomic_DNA"/>
</dbReference>
<evidence type="ECO:0000256" key="7">
    <source>
        <dbReference type="ARBA" id="ARBA00023136"/>
    </source>
</evidence>
<dbReference type="Gene3D" id="3.40.50.300">
    <property type="entry name" value="P-loop containing nucleotide triphosphate hydrolases"/>
    <property type="match status" value="1"/>
</dbReference>
<evidence type="ECO:0000256" key="1">
    <source>
        <dbReference type="ARBA" id="ARBA00004342"/>
    </source>
</evidence>
<evidence type="ECO:0000256" key="2">
    <source>
        <dbReference type="ARBA" id="ARBA00010142"/>
    </source>
</evidence>
<organism evidence="10 11">
    <name type="scientific">Cryptolaemus montrouzieri</name>
    <dbReference type="NCBI Taxonomy" id="559131"/>
    <lineage>
        <taxon>Eukaryota</taxon>
        <taxon>Metazoa</taxon>
        <taxon>Ecdysozoa</taxon>
        <taxon>Arthropoda</taxon>
        <taxon>Hexapoda</taxon>
        <taxon>Insecta</taxon>
        <taxon>Pterygota</taxon>
        <taxon>Neoptera</taxon>
        <taxon>Endopterygota</taxon>
        <taxon>Coleoptera</taxon>
        <taxon>Polyphaga</taxon>
        <taxon>Cucujiformia</taxon>
        <taxon>Coccinelloidea</taxon>
        <taxon>Coccinellidae</taxon>
        <taxon>Scymninae</taxon>
        <taxon>Scymnini</taxon>
        <taxon>Cryptolaemus</taxon>
    </lineage>
</organism>
<dbReference type="GO" id="GO:0005886">
    <property type="term" value="C:plasma membrane"/>
    <property type="evidence" value="ECO:0007669"/>
    <property type="project" value="UniProtKB-SubCell"/>
</dbReference>
<evidence type="ECO:0000256" key="8">
    <source>
        <dbReference type="ARBA" id="ARBA00023288"/>
    </source>
</evidence>
<dbReference type="InterPro" id="IPR001806">
    <property type="entry name" value="Small_GTPase"/>
</dbReference>
<keyword evidence="7" id="KW-0472">Membrane</keyword>
<dbReference type="GO" id="GO:0005525">
    <property type="term" value="F:GTP binding"/>
    <property type="evidence" value="ECO:0007669"/>
    <property type="project" value="UniProtKB-KW"/>
</dbReference>
<evidence type="ECO:0000256" key="6">
    <source>
        <dbReference type="ARBA" id="ARBA00023134"/>
    </source>
</evidence>
<sequence length="185" mass="20913">MSLKDKKIRITVVGDGGIGKTSMLIAYKDKTFDDSQYTPTVFDVYSMTVPINNENCTVILSDTAGQEEFDKLRKFAYKNVDVFILCYAINERNSFENVRTQWNPEIRHSCPHAKIILAGTKADDIARAEVLESEGKDLAKRIRADGFIQNSAKTRYNIDETFSRAISIALSPQRNNIWSDCCTVL</sequence>
<evidence type="ECO:0000256" key="3">
    <source>
        <dbReference type="ARBA" id="ARBA00022475"/>
    </source>
</evidence>
<dbReference type="PANTHER" id="PTHR24072">
    <property type="entry name" value="RHO FAMILY GTPASE"/>
    <property type="match status" value="1"/>
</dbReference>
<dbReference type="InterPro" id="IPR003578">
    <property type="entry name" value="Small_GTPase_Rho"/>
</dbReference>
<keyword evidence="4" id="KW-0488">Methylation</keyword>
<dbReference type="PRINTS" id="PR00449">
    <property type="entry name" value="RASTRNSFRMNG"/>
</dbReference>
<dbReference type="PROSITE" id="PS51419">
    <property type="entry name" value="RAB"/>
    <property type="match status" value="1"/>
</dbReference>
<dbReference type="SMART" id="SM00174">
    <property type="entry name" value="RHO"/>
    <property type="match status" value="1"/>
</dbReference>
<comment type="similarity">
    <text evidence="2">Belongs to the small GTPase superfamily. Rho family.</text>
</comment>
<comment type="subcellular location">
    <subcellularLocation>
        <location evidence="1">Cell membrane</location>
        <topology evidence="1">Lipid-anchor</topology>
        <orientation evidence="1">Cytoplasmic side</orientation>
    </subcellularLocation>
</comment>
<keyword evidence="9" id="KW-0636">Prenylation</keyword>
<dbReference type="NCBIfam" id="TIGR00231">
    <property type="entry name" value="small_GTP"/>
    <property type="match status" value="1"/>
</dbReference>
<dbReference type="GO" id="GO:0022412">
    <property type="term" value="P:cellular process involved in reproduction in multicellular organism"/>
    <property type="evidence" value="ECO:0007669"/>
    <property type="project" value="UniProtKB-ARBA"/>
</dbReference>
<evidence type="ECO:0000256" key="9">
    <source>
        <dbReference type="ARBA" id="ARBA00023289"/>
    </source>
</evidence>
<dbReference type="SUPFAM" id="SSF52540">
    <property type="entry name" value="P-loop containing nucleoside triphosphate hydrolases"/>
    <property type="match status" value="1"/>
</dbReference>
<dbReference type="InterPro" id="IPR005225">
    <property type="entry name" value="Small_GTP-bd"/>
</dbReference>
<dbReference type="SMART" id="SM00173">
    <property type="entry name" value="RAS"/>
    <property type="match status" value="1"/>
</dbReference>
<dbReference type="GO" id="GO:0035099">
    <property type="term" value="P:hemocyte migration"/>
    <property type="evidence" value="ECO:0007669"/>
    <property type="project" value="UniProtKB-ARBA"/>
</dbReference>
<evidence type="ECO:0000313" key="11">
    <source>
        <dbReference type="Proteomes" id="UP001516400"/>
    </source>
</evidence>
<protein>
    <submittedName>
        <fullName evidence="10">Uncharacterized protein</fullName>
    </submittedName>
</protein>
<dbReference type="AlphaFoldDB" id="A0ABD2NEA0"/>
<dbReference type="GO" id="GO:0035006">
    <property type="term" value="P:melanization defense response"/>
    <property type="evidence" value="ECO:0007669"/>
    <property type="project" value="UniProtKB-ARBA"/>
</dbReference>
<keyword evidence="5" id="KW-0547">Nucleotide-binding</keyword>
<evidence type="ECO:0000256" key="4">
    <source>
        <dbReference type="ARBA" id="ARBA00022481"/>
    </source>
</evidence>
<name>A0ABD2NEA0_9CUCU</name>
<dbReference type="FunFam" id="3.40.50.300:FF:000983">
    <property type="entry name" value="Rho family GTPase"/>
    <property type="match status" value="1"/>
</dbReference>
<keyword evidence="11" id="KW-1185">Reference proteome</keyword>
<proteinExistence type="inferred from homology"/>
<comment type="caution">
    <text evidence="10">The sequence shown here is derived from an EMBL/GenBank/DDBJ whole genome shotgun (WGS) entry which is preliminary data.</text>
</comment>
<keyword evidence="8" id="KW-0449">Lipoprotein</keyword>
<accession>A0ABD2NEA0</accession>
<evidence type="ECO:0000313" key="10">
    <source>
        <dbReference type="EMBL" id="KAL3277095.1"/>
    </source>
</evidence>
<dbReference type="PROSITE" id="PS51420">
    <property type="entry name" value="RHO"/>
    <property type="match status" value="1"/>
</dbReference>